<comment type="caution">
    <text evidence="3">The sequence shown here is derived from an EMBL/GenBank/DDBJ whole genome shotgun (WGS) entry which is preliminary data.</text>
</comment>
<dbReference type="Proteomes" id="UP001614394">
    <property type="component" value="Unassembled WGS sequence"/>
</dbReference>
<feature type="transmembrane region" description="Helical" evidence="2">
    <location>
        <begin position="43"/>
        <end position="65"/>
    </location>
</feature>
<accession>A0ABW8CF92</accession>
<keyword evidence="4" id="KW-1185">Reference proteome</keyword>
<dbReference type="EMBL" id="JBITYG010000008">
    <property type="protein sequence ID" value="MFI9104071.1"/>
    <property type="molecule type" value="Genomic_DNA"/>
</dbReference>
<evidence type="ECO:0000313" key="3">
    <source>
        <dbReference type="EMBL" id="MFI9104071.1"/>
    </source>
</evidence>
<reference evidence="3 4" key="1">
    <citation type="submission" date="2024-10" db="EMBL/GenBank/DDBJ databases">
        <title>The Natural Products Discovery Center: Release of the First 8490 Sequenced Strains for Exploring Actinobacteria Biosynthetic Diversity.</title>
        <authorList>
            <person name="Kalkreuter E."/>
            <person name="Kautsar S.A."/>
            <person name="Yang D."/>
            <person name="Bader C.D."/>
            <person name="Teijaro C.N."/>
            <person name="Fluegel L."/>
            <person name="Davis C.M."/>
            <person name="Simpson J.R."/>
            <person name="Lauterbach L."/>
            <person name="Steele A.D."/>
            <person name="Gui C."/>
            <person name="Meng S."/>
            <person name="Li G."/>
            <person name="Viehrig K."/>
            <person name="Ye F."/>
            <person name="Su P."/>
            <person name="Kiefer A.F."/>
            <person name="Nichols A."/>
            <person name="Cepeda A.J."/>
            <person name="Yan W."/>
            <person name="Fan B."/>
            <person name="Jiang Y."/>
            <person name="Adhikari A."/>
            <person name="Zheng C.-J."/>
            <person name="Schuster L."/>
            <person name="Cowan T.M."/>
            <person name="Smanski M.J."/>
            <person name="Chevrette M.G."/>
            <person name="De Carvalho L.P.S."/>
            <person name="Shen B."/>
        </authorList>
    </citation>
    <scope>NUCLEOTIDE SEQUENCE [LARGE SCALE GENOMIC DNA]</scope>
    <source>
        <strain evidence="3 4">NPDC053399</strain>
    </source>
</reference>
<proteinExistence type="predicted"/>
<keyword evidence="2" id="KW-1133">Transmembrane helix</keyword>
<evidence type="ECO:0000256" key="1">
    <source>
        <dbReference type="SAM" id="MobiDB-lite"/>
    </source>
</evidence>
<organism evidence="3 4">
    <name type="scientific">Streptomyces fildesensis</name>
    <dbReference type="NCBI Taxonomy" id="375757"/>
    <lineage>
        <taxon>Bacteria</taxon>
        <taxon>Bacillati</taxon>
        <taxon>Actinomycetota</taxon>
        <taxon>Actinomycetes</taxon>
        <taxon>Kitasatosporales</taxon>
        <taxon>Streptomycetaceae</taxon>
        <taxon>Streptomyces</taxon>
    </lineage>
</organism>
<gene>
    <name evidence="3" type="ORF">ACIGXA_26490</name>
</gene>
<keyword evidence="2" id="KW-0472">Membrane</keyword>
<keyword evidence="2" id="KW-0812">Transmembrane</keyword>
<name>A0ABW8CF92_9ACTN</name>
<sequence>MTEAETERELRVLLERAVPQLPAPAQRLDGVRDRVRRRRRRRAAGTATLAVSAVALAGLLMPGFVRDRARPETVPPASAPGTGALPAPEAKEPDPEGSSSLPPQPTTTPTLDSRTRYPEIGGMSLSLPREWRVLRMAEAGFAATQPMTASKKPCGDEIAGYCSPLNEPLRPDGAVLIFQISDPADSLAAKIRGFHQVQKVELLKSCQRFGADEQLASATAATDRSSDAVVTVTACLYRATPARLEQVREAMTSVTL</sequence>
<evidence type="ECO:0000256" key="2">
    <source>
        <dbReference type="SAM" id="Phobius"/>
    </source>
</evidence>
<evidence type="ECO:0000313" key="4">
    <source>
        <dbReference type="Proteomes" id="UP001614394"/>
    </source>
</evidence>
<feature type="region of interest" description="Disordered" evidence="1">
    <location>
        <begin position="70"/>
        <end position="121"/>
    </location>
</feature>
<protein>
    <submittedName>
        <fullName evidence="3">Uncharacterized protein</fullName>
    </submittedName>
</protein>
<dbReference type="RefSeq" id="WP_399653907.1">
    <property type="nucleotide sequence ID" value="NZ_JBITYG010000008.1"/>
</dbReference>